<proteinExistence type="predicted"/>
<comment type="caution">
    <text evidence="1">The sequence shown here is derived from an EMBL/GenBank/DDBJ whole genome shotgun (WGS) entry which is preliminary data.</text>
</comment>
<organism evidence="1 2">
    <name type="scientific">Tritrichomonas foetus</name>
    <dbReference type="NCBI Taxonomy" id="1144522"/>
    <lineage>
        <taxon>Eukaryota</taxon>
        <taxon>Metamonada</taxon>
        <taxon>Parabasalia</taxon>
        <taxon>Tritrichomonadida</taxon>
        <taxon>Tritrichomonadidae</taxon>
        <taxon>Tritrichomonas</taxon>
    </lineage>
</organism>
<sequence>MSLSELLSNFHNLSVTNLSQNYDQADEMLVEILGKLRGEIPDSEILYKVPGSHFSFANSEATIQNMTQLFDDLYLKNEEYSLSRIDLIANIALQIISFDFPHFSKYVIDNKNRMPDRIKYKIYQVIVDSTSGFLLNAPMSPRNRFPGSSTSQNSTEINNNNEDINMNGTKFQFFNLDSPDLKTPFGLALTSFRQEICKILINEINQMPNEIYSDDRPTVNVPSILPTLLSTIIPPYFHDSDIGCGFPGRPEVLFAITKLQNQTCYVKRPKRHHENSEVMSSWIKFYIDVSGFESSKYDEELVFAEPQTIEFSPIVALMKMFPDVAPSIALTNEMDLLAKHVVSGILGPDPMYASFLIVWTQVMLYLIPDFSFELFDHFFHSMNLYHTFSMNQKHTFILAITRFISILCCHFERYLNQKQTISIHSFAMLNLCSISPDIRYEALKLLRVLYRFANDMESPMKSILHFFNEGEPLILSNYLRVFRDHPSVSMQSNLLMPSVEPTFMDLLLCKCNSLWLIAILTLAPLAADYLDNQSLDDFKRFGFNYIKKLINFPDDKNAKISMILIFTLLGSCADIPIGLADEEYSQQQIELSESIIYEGIQISKYFTHDLYHKLHIMFRSVNVSAFPYLISLCKDINNVNILVLILYAFVMNSNFDVMMQHNDFHTAFLSIFTIVTNKLFEMNILQKNTFFQSTPSQNKTISENAVIICDYLMVVLSIFKNYEMKYQEEIHGLIPILPFVFNTELPVLKNMSFLFSPLFNLTFFTPNTPIEKRLHIFAINAFSELVACISIPDDSLFLNLQFIEQIHFVSLELPSIMTNLMVHHFSTLFPRFLDSAMSPGGKQYFNAISSLFALHPAEVEMRPKEYFINTLWPSCASVETNPIISEYLQVIYENCGTFILCCLFYLVEPEKELSYRAFLLIVVLSPILSLYHFNGRSDYVKPLFTAFLRLANLYGQSISNLQVATVTELSEILSQHFSFCLEQFLEDALDLIPQFNQETIHNSLFVITPWFKQVIFDMENRVISKETELIFMRFSCYSFIDKLLSAIPQVDLLDVNSASLNIWRALVMDGDIPKINIVPILIALMNAAENSSNHAVLYPLFRYLYRLQSNTVSDCLTSYLSFSYNFFSSQMYPSVESNFRLSDYIGGYDQEIDDSSSATASKATNVIMFVITELHTLASDTVVPLIPYLPIIFAFSLANIDLYFDKINLLTSTIFTQLKPLIEDDVLSIYNEAYKNVKFLLKTEDLSKINKTKILRGNVPLPGTNLTRISGSFSNLFLSYDEALLKQYEMQLLQWALCCGDLMRATNALFCLQGSITLFDNEVIGLFSRALFSVAECAAFLYNERHADITIYAYYMRALLLTLKPIALYHANKNTLFTVSSIMWIAIESLKCNTPDLSSVFEAALELFNVFLYHPELFSLISYKKEYTGGQFTPGVFWKYHEPWDDKFHGCSRNILEFTPREHNNSHCLNLVITTLNLMIQTNFSTLFSDSPLWYYTALLSLLPWMWTVILTDFNQFMFDTENVKLLADTHESLMQFLEDPELVESMSIIVGNGVFDLYEHMIKITKRTILCMNKEDLPSIAIFFTNYVKFGQSFAKIPLYSIVTQILELAPEYSIHFADFIVYADADLNSSRRIYIELLFDKFKRIKATERIERTFSFPYLILYDRIVAILIPQMYEFDTTEQILTNFDELRSFPPLLPREPNLYYNTKFNEIAKSLRTSKIEPFNSWNEILTKMHTSLIDNDLLQEKKIHKVKSLKADLILKQVLEEIREDNKDVLPPTDYTQEMENEECHEYQEQLPDNPYELIILKAEMFLPTVEDANYVGDELFEQIC</sequence>
<accession>A0A1J4K107</accession>
<dbReference type="VEuPathDB" id="TrichDB:TRFO_06657"/>
<dbReference type="OrthoDB" id="10687279at2759"/>
<dbReference type="RefSeq" id="XP_068356564.1">
    <property type="nucleotide sequence ID" value="XM_068493225.1"/>
</dbReference>
<dbReference type="Proteomes" id="UP000179807">
    <property type="component" value="Unassembled WGS sequence"/>
</dbReference>
<dbReference type="GeneID" id="94827929"/>
<protein>
    <submittedName>
        <fullName evidence="1">Uncharacterized protein</fullName>
    </submittedName>
</protein>
<gene>
    <name evidence="1" type="ORF">TRFO_06657</name>
</gene>
<keyword evidence="2" id="KW-1185">Reference proteome</keyword>
<evidence type="ECO:0000313" key="1">
    <source>
        <dbReference type="EMBL" id="OHT03428.1"/>
    </source>
</evidence>
<evidence type="ECO:0000313" key="2">
    <source>
        <dbReference type="Proteomes" id="UP000179807"/>
    </source>
</evidence>
<reference evidence="1" key="1">
    <citation type="submission" date="2016-10" db="EMBL/GenBank/DDBJ databases">
        <authorList>
            <person name="Benchimol M."/>
            <person name="Almeida L.G."/>
            <person name="Vasconcelos A.T."/>
            <person name="Perreira-Neves A."/>
            <person name="Rosa I.A."/>
            <person name="Tasca T."/>
            <person name="Bogo M.R."/>
            <person name="de Souza W."/>
        </authorList>
    </citation>
    <scope>NUCLEOTIDE SEQUENCE [LARGE SCALE GENOMIC DNA]</scope>
    <source>
        <strain evidence="1">K</strain>
    </source>
</reference>
<name>A0A1J4K107_9EUKA</name>
<dbReference type="EMBL" id="MLAK01000827">
    <property type="protein sequence ID" value="OHT03428.1"/>
    <property type="molecule type" value="Genomic_DNA"/>
</dbReference>